<proteinExistence type="predicted"/>
<organism evidence="1">
    <name type="scientific">uncultured marine thaumarchaeote AD1000_26_G12</name>
    <dbReference type="NCBI Taxonomy" id="1455904"/>
    <lineage>
        <taxon>Archaea</taxon>
        <taxon>Nitrososphaerota</taxon>
        <taxon>environmental samples</taxon>
    </lineage>
</organism>
<protein>
    <submittedName>
        <fullName evidence="1">Uncharacterized protein</fullName>
    </submittedName>
</protein>
<name>A0A075FSX6_9ARCH</name>
<dbReference type="AlphaFoldDB" id="A0A075FSX6"/>
<sequence>MAAINQKMVNLAWEIGDGVIFYLRPKTEIKSTLEIMQKQKKLILHYKLLLVFIMIQKKL</sequence>
<evidence type="ECO:0000313" key="1">
    <source>
        <dbReference type="EMBL" id="AIE92742.1"/>
    </source>
</evidence>
<dbReference type="EMBL" id="KF900375">
    <property type="protein sequence ID" value="AIE92742.1"/>
    <property type="molecule type" value="Genomic_DNA"/>
</dbReference>
<accession>A0A075FSX6</accession>
<reference evidence="1" key="1">
    <citation type="journal article" date="2014" name="Genome Biol. Evol.">
        <title>Pangenome evidence for extensive interdomain horizontal transfer affecting lineage core and shell genes in uncultured planktonic thaumarchaeota and euryarchaeota.</title>
        <authorList>
            <person name="Deschamps P."/>
            <person name="Zivanovic Y."/>
            <person name="Moreira D."/>
            <person name="Rodriguez-Valera F."/>
            <person name="Lopez-Garcia P."/>
        </authorList>
    </citation>
    <scope>NUCLEOTIDE SEQUENCE</scope>
</reference>